<dbReference type="PANTHER" id="PTHR34322">
    <property type="entry name" value="TRANSPOSASE, Y1_TNP DOMAIN-CONTAINING"/>
    <property type="match status" value="1"/>
</dbReference>
<dbReference type="AlphaFoldDB" id="A0A1F7HJ18"/>
<accession>A0A1F7HJ18</accession>
<dbReference type="GO" id="GO:0004803">
    <property type="term" value="F:transposase activity"/>
    <property type="evidence" value="ECO:0007669"/>
    <property type="project" value="InterPro"/>
</dbReference>
<evidence type="ECO:0000259" key="1">
    <source>
        <dbReference type="SMART" id="SM01321"/>
    </source>
</evidence>
<sequence>MLMPKRKTSIVPGEFYHVYNKSVGSEKIFLSEFNIKQALKRVHYYKFKRNLKYVDYVKIKENRSDASLSNKQQDPLVIIYAYSIMPNHYHFVVKELKKEGLRSFISNFQMSFAWFYNSRNKRSGSVFQGRFKAKHIQSIEQLLHLIRYVHLNPVTAYLCDFKDLSTSIRTSYYEYVTDNHKNSIVDTKFVMKHFNSIKDFKVFHKNQVEYQRSLASIKKLLVD</sequence>
<dbReference type="Gene3D" id="3.30.70.1290">
    <property type="entry name" value="Transposase IS200-like"/>
    <property type="match status" value="1"/>
</dbReference>
<dbReference type="GO" id="GO:0003677">
    <property type="term" value="F:DNA binding"/>
    <property type="evidence" value="ECO:0007669"/>
    <property type="project" value="InterPro"/>
</dbReference>
<reference evidence="2 3" key="1">
    <citation type="journal article" date="2016" name="Nat. Commun.">
        <title>Thousands of microbial genomes shed light on interconnected biogeochemical processes in an aquifer system.</title>
        <authorList>
            <person name="Anantharaman K."/>
            <person name="Brown C.T."/>
            <person name="Hug L.A."/>
            <person name="Sharon I."/>
            <person name="Castelle C.J."/>
            <person name="Probst A.J."/>
            <person name="Thomas B.C."/>
            <person name="Singh A."/>
            <person name="Wilkins M.J."/>
            <person name="Karaoz U."/>
            <person name="Brodie E.L."/>
            <person name="Williams K.H."/>
            <person name="Hubbard S.S."/>
            <person name="Banfield J.F."/>
        </authorList>
    </citation>
    <scope>NUCLEOTIDE SEQUENCE [LARGE SCALE GENOMIC DNA]</scope>
</reference>
<dbReference type="SMART" id="SM01321">
    <property type="entry name" value="Y1_Tnp"/>
    <property type="match status" value="1"/>
</dbReference>
<gene>
    <name evidence="2" type="ORF">A3F29_03150</name>
</gene>
<organism evidence="2 3">
    <name type="scientific">Candidatus Roizmanbacteria bacterium RIFCSPHIGHO2_12_FULL_33_9</name>
    <dbReference type="NCBI Taxonomy" id="1802045"/>
    <lineage>
        <taxon>Bacteria</taxon>
        <taxon>Candidatus Roizmaniibacteriota</taxon>
    </lineage>
</organism>
<evidence type="ECO:0000313" key="2">
    <source>
        <dbReference type="EMBL" id="OGK31024.1"/>
    </source>
</evidence>
<feature type="domain" description="Transposase IS200-like" evidence="1">
    <location>
        <begin position="11"/>
        <end position="152"/>
    </location>
</feature>
<dbReference type="GO" id="GO:0006313">
    <property type="term" value="P:DNA transposition"/>
    <property type="evidence" value="ECO:0007669"/>
    <property type="project" value="InterPro"/>
</dbReference>
<dbReference type="PANTHER" id="PTHR34322:SF2">
    <property type="entry name" value="TRANSPOSASE IS200-LIKE DOMAIN-CONTAINING PROTEIN"/>
    <property type="match status" value="1"/>
</dbReference>
<evidence type="ECO:0000313" key="3">
    <source>
        <dbReference type="Proteomes" id="UP000177199"/>
    </source>
</evidence>
<dbReference type="InterPro" id="IPR036515">
    <property type="entry name" value="Transposase_17_sf"/>
</dbReference>
<dbReference type="SUPFAM" id="SSF143422">
    <property type="entry name" value="Transposase IS200-like"/>
    <property type="match status" value="1"/>
</dbReference>
<dbReference type="InterPro" id="IPR002686">
    <property type="entry name" value="Transposase_17"/>
</dbReference>
<dbReference type="EMBL" id="MFZV01000031">
    <property type="protein sequence ID" value="OGK31024.1"/>
    <property type="molecule type" value="Genomic_DNA"/>
</dbReference>
<protein>
    <recommendedName>
        <fullName evidence="1">Transposase IS200-like domain-containing protein</fullName>
    </recommendedName>
</protein>
<dbReference type="Proteomes" id="UP000177199">
    <property type="component" value="Unassembled WGS sequence"/>
</dbReference>
<comment type="caution">
    <text evidence="2">The sequence shown here is derived from an EMBL/GenBank/DDBJ whole genome shotgun (WGS) entry which is preliminary data.</text>
</comment>
<name>A0A1F7HJ18_9BACT</name>
<proteinExistence type="predicted"/>